<name>A0A1Y0CNL2_9BACI</name>
<evidence type="ECO:0000313" key="7">
    <source>
        <dbReference type="EMBL" id="ART76586.1"/>
    </source>
</evidence>
<gene>
    <name evidence="7" type="ORF">B4U37_11275</name>
    <name evidence="8" type="ORF">FZC74_15655</name>
</gene>
<feature type="transmembrane region" description="Helical" evidence="6">
    <location>
        <begin position="28"/>
        <end position="49"/>
    </location>
</feature>
<keyword evidence="5 6" id="KW-0472">Membrane</keyword>
<dbReference type="InterPro" id="IPR017039">
    <property type="entry name" value="Virul_fac_BrkB"/>
</dbReference>
<feature type="transmembrane region" description="Helical" evidence="6">
    <location>
        <begin position="127"/>
        <end position="149"/>
    </location>
</feature>
<dbReference type="KEGG" id="bhk:B4U37_11275"/>
<dbReference type="RefSeq" id="WP_088018301.1">
    <property type="nucleotide sequence ID" value="NZ_CP020880.1"/>
</dbReference>
<evidence type="ECO:0000256" key="3">
    <source>
        <dbReference type="ARBA" id="ARBA00022692"/>
    </source>
</evidence>
<dbReference type="EMBL" id="VTEU01000006">
    <property type="protein sequence ID" value="TYS57856.1"/>
    <property type="molecule type" value="Genomic_DNA"/>
</dbReference>
<reference evidence="8 10" key="2">
    <citation type="submission" date="2019-08" db="EMBL/GenBank/DDBJ databases">
        <title>Bacillus genomes from the desert of Cuatro Cienegas, Coahuila.</title>
        <authorList>
            <person name="Olmedo-Alvarez G."/>
        </authorList>
    </citation>
    <scope>NUCLEOTIDE SEQUENCE [LARGE SCALE GENOMIC DNA]</scope>
    <source>
        <strain evidence="8 10">CH88_3T</strain>
    </source>
</reference>
<keyword evidence="9" id="KW-1185">Reference proteome</keyword>
<dbReference type="PANTHER" id="PTHR30213">
    <property type="entry name" value="INNER MEMBRANE PROTEIN YHJD"/>
    <property type="match status" value="1"/>
</dbReference>
<dbReference type="Pfam" id="PF03631">
    <property type="entry name" value="Virul_fac_BrkB"/>
    <property type="match status" value="1"/>
</dbReference>
<keyword evidence="4 6" id="KW-1133">Transmembrane helix</keyword>
<reference evidence="7 9" key="1">
    <citation type="submission" date="2017-04" db="EMBL/GenBank/DDBJ databases">
        <title>Complete Genome Sequence of the Bacillus horikoshii 20a strain from Cuatro Cienegas, Coahuila, Mexico.</title>
        <authorList>
            <person name="Zarza E."/>
            <person name="Alcaraz L.D."/>
            <person name="Aguilar-Salinas B."/>
            <person name="Islas A."/>
            <person name="Olmedo-Alvarez G."/>
        </authorList>
    </citation>
    <scope>NUCLEOTIDE SEQUENCE [LARGE SCALE GENOMIC DNA]</scope>
    <source>
        <strain evidence="7 9">20a</strain>
    </source>
</reference>
<evidence type="ECO:0000256" key="6">
    <source>
        <dbReference type="SAM" id="Phobius"/>
    </source>
</evidence>
<evidence type="ECO:0000313" key="9">
    <source>
        <dbReference type="Proteomes" id="UP000195573"/>
    </source>
</evidence>
<dbReference type="Proteomes" id="UP000195573">
    <property type="component" value="Chromosome"/>
</dbReference>
<feature type="transmembrane region" description="Helical" evidence="6">
    <location>
        <begin position="169"/>
        <end position="191"/>
    </location>
</feature>
<dbReference type="PIRSF" id="PIRSF035875">
    <property type="entry name" value="RNase_BN"/>
    <property type="match status" value="1"/>
</dbReference>
<evidence type="ECO:0000256" key="4">
    <source>
        <dbReference type="ARBA" id="ARBA00022989"/>
    </source>
</evidence>
<organism evidence="8 10">
    <name type="scientific">Sutcliffiella horikoshii</name>
    <dbReference type="NCBI Taxonomy" id="79883"/>
    <lineage>
        <taxon>Bacteria</taxon>
        <taxon>Bacillati</taxon>
        <taxon>Bacillota</taxon>
        <taxon>Bacilli</taxon>
        <taxon>Bacillales</taxon>
        <taxon>Bacillaceae</taxon>
        <taxon>Sutcliffiella</taxon>
    </lineage>
</organism>
<keyword evidence="2" id="KW-1003">Cell membrane</keyword>
<evidence type="ECO:0000313" key="8">
    <source>
        <dbReference type="EMBL" id="TYS57856.1"/>
    </source>
</evidence>
<dbReference type="GO" id="GO:0005886">
    <property type="term" value="C:plasma membrane"/>
    <property type="evidence" value="ECO:0007669"/>
    <property type="project" value="UniProtKB-SubCell"/>
</dbReference>
<feature type="transmembrane region" description="Helical" evidence="6">
    <location>
        <begin position="87"/>
        <end position="107"/>
    </location>
</feature>
<keyword evidence="3 6" id="KW-0812">Transmembrane</keyword>
<dbReference type="NCBIfam" id="TIGR00765">
    <property type="entry name" value="yihY_not_rbn"/>
    <property type="match status" value="1"/>
</dbReference>
<dbReference type="AlphaFoldDB" id="A0A1Y0CNL2"/>
<dbReference type="EMBL" id="CP020880">
    <property type="protein sequence ID" value="ART76586.1"/>
    <property type="molecule type" value="Genomic_DNA"/>
</dbReference>
<proteinExistence type="predicted"/>
<dbReference type="GeneID" id="96739001"/>
<evidence type="ECO:0000256" key="1">
    <source>
        <dbReference type="ARBA" id="ARBA00004651"/>
    </source>
</evidence>
<dbReference type="PANTHER" id="PTHR30213:SF0">
    <property type="entry name" value="UPF0761 MEMBRANE PROTEIN YIHY"/>
    <property type="match status" value="1"/>
</dbReference>
<accession>A0A1Y0CNL2</accession>
<feature type="transmembrane region" description="Helical" evidence="6">
    <location>
        <begin position="203"/>
        <end position="226"/>
    </location>
</feature>
<sequence length="286" mass="31845">MSRLVKFLKRLGLEMKKDRATGLAAEQAYYYMLSLFPLLVLALSIIPYLNMDPQKVIEFLQTMMPPETVAVFEENINEFVNKPNGGLLTFGILGTIWSASNGMNAFISAMNEAFNVEESRPFYLVRLLSIGLTIGLIFAFLIAFFLPVFGGIIIKQLESVIYIPGSTAIILNILRFIIAFFVIFTIIAVLYRIAPDIGKSFKQLLPGAIVATVIWQLVSLGFSFYVSNFGNYSATYGSLGGVIILMLWLFLTGLALVIGGEINAIYHKDRITTSSNKYHDEKFTAL</sequence>
<evidence type="ECO:0000313" key="10">
    <source>
        <dbReference type="Proteomes" id="UP000323393"/>
    </source>
</evidence>
<dbReference type="Proteomes" id="UP000323393">
    <property type="component" value="Unassembled WGS sequence"/>
</dbReference>
<comment type="subcellular location">
    <subcellularLocation>
        <location evidence="1">Cell membrane</location>
        <topology evidence="1">Multi-pass membrane protein</topology>
    </subcellularLocation>
</comment>
<evidence type="ECO:0000256" key="2">
    <source>
        <dbReference type="ARBA" id="ARBA00022475"/>
    </source>
</evidence>
<protein>
    <submittedName>
        <fullName evidence="7">Ribonuclease</fullName>
    </submittedName>
    <submittedName>
        <fullName evidence="8">YihY/virulence factor BrkB family protein</fullName>
    </submittedName>
</protein>
<feature type="transmembrane region" description="Helical" evidence="6">
    <location>
        <begin position="238"/>
        <end position="258"/>
    </location>
</feature>
<evidence type="ECO:0000256" key="5">
    <source>
        <dbReference type="ARBA" id="ARBA00023136"/>
    </source>
</evidence>